<gene>
    <name evidence="1" type="ORF">DWZ19_05745</name>
</gene>
<proteinExistence type="predicted"/>
<dbReference type="AlphaFoldDB" id="A0AAE8DJJ7"/>
<evidence type="ECO:0000313" key="1">
    <source>
        <dbReference type="EMBL" id="RHN25726.1"/>
    </source>
</evidence>
<organism evidence="1 2">
    <name type="scientific">Streptococcus parasanguinis</name>
    <dbReference type="NCBI Taxonomy" id="1318"/>
    <lineage>
        <taxon>Bacteria</taxon>
        <taxon>Bacillati</taxon>
        <taxon>Bacillota</taxon>
        <taxon>Bacilli</taxon>
        <taxon>Lactobacillales</taxon>
        <taxon>Streptococcaceae</taxon>
        <taxon>Streptococcus</taxon>
    </lineage>
</organism>
<dbReference type="EMBL" id="QRQU01000003">
    <property type="protein sequence ID" value="RHN25726.1"/>
    <property type="molecule type" value="Genomic_DNA"/>
</dbReference>
<accession>A0AAE8DJJ7</accession>
<name>A0AAE8DJJ7_STRPA</name>
<comment type="caution">
    <text evidence="1">The sequence shown here is derived from an EMBL/GenBank/DDBJ whole genome shotgun (WGS) entry which is preliminary data.</text>
</comment>
<protein>
    <submittedName>
        <fullName evidence="1">Uncharacterized protein</fullName>
    </submittedName>
</protein>
<dbReference type="Proteomes" id="UP000285725">
    <property type="component" value="Unassembled WGS sequence"/>
</dbReference>
<reference evidence="1 2" key="1">
    <citation type="submission" date="2018-08" db="EMBL/GenBank/DDBJ databases">
        <title>A genome reference for cultivated species of the human gut microbiota.</title>
        <authorList>
            <person name="Zou Y."/>
            <person name="Xue W."/>
            <person name="Luo G."/>
        </authorList>
    </citation>
    <scope>NUCLEOTIDE SEQUENCE [LARGE SCALE GENOMIC DNA]</scope>
    <source>
        <strain evidence="1 2">AF30-12BH</strain>
    </source>
</reference>
<dbReference type="RefSeq" id="WP_118397323.1">
    <property type="nucleotide sequence ID" value="NZ_CABJDC010000003.1"/>
</dbReference>
<sequence length="320" mass="37986">MNRIIENKRIFKFIVISLFLLLLIVISTLAFKKNYKKPESAEYSIEKFSKVEDAVYFFGNQRKYVLLNNNSDFNFGGGRFAYTTERKVMTKKDGIDVTDEKRMPKSDYWRLRLYDYSTENLAVIQVDLNKAVEEYRADFYPIRFSIFTYHNNPKNTINIDVKNKKGIFKTFVLNINTGKVEGEFKERSDKYDTVPNFYYTTLGEYVKGKGYFVDHNITTISDFQKEGKNLNTNINLFKDYPEIEEKIKDDWIFEPQEQYVTPEEWFNKVLYWMAPQGEEKLTIYGVDKKGQVSDIPITTYEEYQAWIQKQESERSKDEAD</sequence>
<evidence type="ECO:0000313" key="2">
    <source>
        <dbReference type="Proteomes" id="UP000285725"/>
    </source>
</evidence>